<keyword evidence="2" id="KW-0805">Transcription regulation</keyword>
<keyword evidence="1" id="KW-0678">Repressor</keyword>
<dbReference type="eggNOG" id="COG0789">
    <property type="taxonomic scope" value="Bacteria"/>
</dbReference>
<dbReference type="InterPro" id="IPR000551">
    <property type="entry name" value="MerR-type_HTH_dom"/>
</dbReference>
<dbReference type="RefSeq" id="WP_036834102.1">
    <property type="nucleotide sequence ID" value="NZ_AVPG01000011.1"/>
</dbReference>
<name>A0A0A5HT04_9BACI</name>
<evidence type="ECO:0000256" key="3">
    <source>
        <dbReference type="ARBA" id="ARBA00023125"/>
    </source>
</evidence>
<keyword evidence="4" id="KW-0804">Transcription</keyword>
<organism evidence="6 7">
    <name type="scientific">Pontibacillus litoralis JSM 072002</name>
    <dbReference type="NCBI Taxonomy" id="1385512"/>
    <lineage>
        <taxon>Bacteria</taxon>
        <taxon>Bacillati</taxon>
        <taxon>Bacillota</taxon>
        <taxon>Bacilli</taxon>
        <taxon>Bacillales</taxon>
        <taxon>Bacillaceae</taxon>
        <taxon>Pontibacillus</taxon>
    </lineage>
</organism>
<reference evidence="6 7" key="1">
    <citation type="submission" date="2013-08" db="EMBL/GenBank/DDBJ databases">
        <authorList>
            <person name="Huang J."/>
            <person name="Wang G."/>
        </authorList>
    </citation>
    <scope>NUCLEOTIDE SEQUENCE [LARGE SCALE GENOMIC DNA]</scope>
    <source>
        <strain evidence="6 7">JSM 072002</strain>
    </source>
</reference>
<dbReference type="InterPro" id="IPR009061">
    <property type="entry name" value="DNA-bd_dom_put_sf"/>
</dbReference>
<dbReference type="PROSITE" id="PS50937">
    <property type="entry name" value="HTH_MERR_2"/>
    <property type="match status" value="1"/>
</dbReference>
<dbReference type="GO" id="GO:0003700">
    <property type="term" value="F:DNA-binding transcription factor activity"/>
    <property type="evidence" value="ECO:0007669"/>
    <property type="project" value="InterPro"/>
</dbReference>
<dbReference type="SUPFAM" id="SSF46955">
    <property type="entry name" value="Putative DNA-binding domain"/>
    <property type="match status" value="1"/>
</dbReference>
<dbReference type="InterPro" id="IPR047057">
    <property type="entry name" value="MerR_fam"/>
</dbReference>
<proteinExistence type="predicted"/>
<dbReference type="OrthoDB" id="1894615at2"/>
<dbReference type="STRING" id="1385512.N784_03535"/>
<dbReference type="Gene3D" id="1.10.1660.10">
    <property type="match status" value="1"/>
</dbReference>
<dbReference type="EMBL" id="AVPG01000011">
    <property type="protein sequence ID" value="KGX86772.1"/>
    <property type="molecule type" value="Genomic_DNA"/>
</dbReference>
<evidence type="ECO:0000313" key="6">
    <source>
        <dbReference type="EMBL" id="KGX86772.1"/>
    </source>
</evidence>
<dbReference type="Pfam" id="PF13411">
    <property type="entry name" value="MerR_1"/>
    <property type="match status" value="1"/>
</dbReference>
<keyword evidence="7" id="KW-1185">Reference proteome</keyword>
<comment type="caution">
    <text evidence="6">The sequence shown here is derived from an EMBL/GenBank/DDBJ whole genome shotgun (WGS) entry which is preliminary data.</text>
</comment>
<dbReference type="Proteomes" id="UP000030401">
    <property type="component" value="Unassembled WGS sequence"/>
</dbReference>
<dbReference type="SMART" id="SM00422">
    <property type="entry name" value="HTH_MERR"/>
    <property type="match status" value="1"/>
</dbReference>
<dbReference type="PANTHER" id="PTHR30204:SF69">
    <property type="entry name" value="MERR-FAMILY TRANSCRIPTIONAL REGULATOR"/>
    <property type="match status" value="1"/>
</dbReference>
<dbReference type="GO" id="GO:0003677">
    <property type="term" value="F:DNA binding"/>
    <property type="evidence" value="ECO:0007669"/>
    <property type="project" value="UniProtKB-KW"/>
</dbReference>
<accession>A0A0A5HT04</accession>
<evidence type="ECO:0000256" key="2">
    <source>
        <dbReference type="ARBA" id="ARBA00023015"/>
    </source>
</evidence>
<feature type="domain" description="HTH merR-type" evidence="5">
    <location>
        <begin position="5"/>
        <end position="74"/>
    </location>
</feature>
<gene>
    <name evidence="6" type="ORF">N784_03535</name>
</gene>
<dbReference type="AlphaFoldDB" id="A0A0A5HT04"/>
<sequence>MNNKYFRTGAIAKFNNVSADTVRYYDKEKLVTPSIVHNNNYRYYTLDDALKFNSVTLLRELNIPLQDIREWLTYTNMEEAITFNTEYIEVLKQQRLLLDQKIHFLQQFNKRMESFHHNPNQLEYVENDFIYLCQALSFTVDQEGFNIDEPIQDNQVDDPFWTKTSMLGFTNHSEYIHSPENGRVCCSNIIPSECDEIEEIHFDQALRFNYIGNPFSDLTYLEAIQEQVHAYCNQHRLKPASHYYELYYLYQHVNDTPSYYVHIYFPLQ</sequence>
<evidence type="ECO:0000313" key="7">
    <source>
        <dbReference type="Proteomes" id="UP000030401"/>
    </source>
</evidence>
<keyword evidence="3" id="KW-0238">DNA-binding</keyword>
<evidence type="ECO:0000259" key="5">
    <source>
        <dbReference type="PROSITE" id="PS50937"/>
    </source>
</evidence>
<evidence type="ECO:0000256" key="1">
    <source>
        <dbReference type="ARBA" id="ARBA00022491"/>
    </source>
</evidence>
<evidence type="ECO:0000256" key="4">
    <source>
        <dbReference type="ARBA" id="ARBA00023163"/>
    </source>
</evidence>
<protein>
    <recommendedName>
        <fullName evidence="5">HTH merR-type domain-containing protein</fullName>
    </recommendedName>
</protein>
<dbReference type="PANTHER" id="PTHR30204">
    <property type="entry name" value="REDOX-CYCLING DRUG-SENSING TRANSCRIPTIONAL ACTIVATOR SOXR"/>
    <property type="match status" value="1"/>
</dbReference>